<proteinExistence type="predicted"/>
<dbReference type="Gene3D" id="3.90.1150.10">
    <property type="entry name" value="Aspartate Aminotransferase, domain 1"/>
    <property type="match status" value="1"/>
</dbReference>
<gene>
    <name evidence="1" type="ORF">KPZU09_31830</name>
</gene>
<reference evidence="1" key="1">
    <citation type="submission" date="2020-10" db="EMBL/GenBank/DDBJ databases">
        <title>Genome Sequence of ESBL Producing Zambian Clinical Strains.</title>
        <authorList>
            <person name="Shawa M."/>
            <person name="Furuta Y."/>
            <person name="Simbotwe M."/>
            <person name="Mulenga E."/>
            <person name="Mubanga M."/>
            <person name="Mulenga G."/>
            <person name="Kaile C."/>
            <person name="Zorigt T."/>
            <person name="Hang'ombe B."/>
            <person name="Higashi H."/>
        </authorList>
    </citation>
    <scope>NUCLEOTIDE SEQUENCE</scope>
    <source>
        <strain evidence="1">Zam_UTH_09</strain>
    </source>
</reference>
<comment type="caution">
    <text evidence="1">The sequence shown here is derived from an EMBL/GenBank/DDBJ whole genome shotgun (WGS) entry which is preliminary data.</text>
</comment>
<accession>A0A919HV48</accession>
<dbReference type="Proteomes" id="UP000655094">
    <property type="component" value="Unassembled WGS sequence"/>
</dbReference>
<evidence type="ECO:0000313" key="2">
    <source>
        <dbReference type="Proteomes" id="UP000655094"/>
    </source>
</evidence>
<organism evidence="1 2">
    <name type="scientific">Klebsiella pneumoniae</name>
    <dbReference type="NCBI Taxonomy" id="573"/>
    <lineage>
        <taxon>Bacteria</taxon>
        <taxon>Pseudomonadati</taxon>
        <taxon>Pseudomonadota</taxon>
        <taxon>Gammaproteobacteria</taxon>
        <taxon>Enterobacterales</taxon>
        <taxon>Enterobacteriaceae</taxon>
        <taxon>Klebsiella/Raoultella group</taxon>
        <taxon>Klebsiella</taxon>
        <taxon>Klebsiella pneumoniae complex</taxon>
    </lineage>
</organism>
<dbReference type="AlphaFoldDB" id="A0A919HV48"/>
<protein>
    <recommendedName>
        <fullName evidence="3">Adenosylmethionine-8-amino-7-oxononanoate aminotransferase</fullName>
    </recommendedName>
</protein>
<dbReference type="EMBL" id="BNFF01000001">
    <property type="protein sequence ID" value="GHK53447.1"/>
    <property type="molecule type" value="Genomic_DNA"/>
</dbReference>
<evidence type="ECO:0008006" key="3">
    <source>
        <dbReference type="Google" id="ProtNLM"/>
    </source>
</evidence>
<sequence length="64" mass="6980">MNKNAADRRRHGCDQRALTEAGLLAFVVENRIHVVPPCTITAEQVAQGLAIFDAVFARFASLAK</sequence>
<name>A0A919HV48_KLEPN</name>
<dbReference type="InterPro" id="IPR015422">
    <property type="entry name" value="PyrdxlP-dep_Trfase_small"/>
</dbReference>
<evidence type="ECO:0000313" key="1">
    <source>
        <dbReference type="EMBL" id="GHK53447.1"/>
    </source>
</evidence>